<protein>
    <submittedName>
        <fullName evidence="1">Uncharacterized protein</fullName>
    </submittedName>
</protein>
<sequence>MQRLTPELTLFSSLQVLPGVTESQELDFNLARRSGVVINSISSQIHSQVIGDVTHLDRMVQEIDLDPDNILILNDSVLLGDLLVIDSSRLIRHRADFTGELGFSTNPNPQLEMDYRMLPPEQRPISITNLRHNAEYQQSGATASVMEGLFVIR</sequence>
<gene>
    <name evidence="1" type="ORF">LCGC14_2039930</name>
</gene>
<dbReference type="AlphaFoldDB" id="A0A0F9ESF3"/>
<dbReference type="EMBL" id="LAZR01023898">
    <property type="protein sequence ID" value="KKL76939.1"/>
    <property type="molecule type" value="Genomic_DNA"/>
</dbReference>
<organism evidence="1">
    <name type="scientific">marine sediment metagenome</name>
    <dbReference type="NCBI Taxonomy" id="412755"/>
    <lineage>
        <taxon>unclassified sequences</taxon>
        <taxon>metagenomes</taxon>
        <taxon>ecological metagenomes</taxon>
    </lineage>
</organism>
<comment type="caution">
    <text evidence="1">The sequence shown here is derived from an EMBL/GenBank/DDBJ whole genome shotgun (WGS) entry which is preliminary data.</text>
</comment>
<reference evidence="1" key="1">
    <citation type="journal article" date="2015" name="Nature">
        <title>Complex archaea that bridge the gap between prokaryotes and eukaryotes.</title>
        <authorList>
            <person name="Spang A."/>
            <person name="Saw J.H."/>
            <person name="Jorgensen S.L."/>
            <person name="Zaremba-Niedzwiedzka K."/>
            <person name="Martijn J."/>
            <person name="Lind A.E."/>
            <person name="van Eijk R."/>
            <person name="Schleper C."/>
            <person name="Guy L."/>
            <person name="Ettema T.J."/>
        </authorList>
    </citation>
    <scope>NUCLEOTIDE SEQUENCE</scope>
</reference>
<feature type="non-terminal residue" evidence="1">
    <location>
        <position position="153"/>
    </location>
</feature>
<proteinExistence type="predicted"/>
<evidence type="ECO:0000313" key="1">
    <source>
        <dbReference type="EMBL" id="KKL76939.1"/>
    </source>
</evidence>
<name>A0A0F9ESF3_9ZZZZ</name>
<accession>A0A0F9ESF3</accession>